<feature type="compositionally biased region" description="Basic and acidic residues" evidence="1">
    <location>
        <begin position="160"/>
        <end position="180"/>
    </location>
</feature>
<accession>W9RQD7</accession>
<gene>
    <name evidence="2" type="ORF">L484_017950</name>
</gene>
<dbReference type="AlphaFoldDB" id="W9RQD7"/>
<dbReference type="EMBL" id="KE344502">
    <property type="protein sequence ID" value="EXB64618.1"/>
    <property type="molecule type" value="Genomic_DNA"/>
</dbReference>
<sequence>MNSNKVVTRVLLTHGPRLTLLLPDTGARQCQPTLPGAAQETRDNAGNVIQTAYKEEATPFNYENGHITPNRAMDPDLVYNLTINTSTSTSSASSDTHAITATADEVLQPKLPENVEVSDDSLSELLVLAVDDSLVDRKVISPQISPRGGGHRQTVAGVDGRQEREENGKKEKSEKMKREK</sequence>
<organism evidence="2 3">
    <name type="scientific">Morus notabilis</name>
    <dbReference type="NCBI Taxonomy" id="981085"/>
    <lineage>
        <taxon>Eukaryota</taxon>
        <taxon>Viridiplantae</taxon>
        <taxon>Streptophyta</taxon>
        <taxon>Embryophyta</taxon>
        <taxon>Tracheophyta</taxon>
        <taxon>Spermatophyta</taxon>
        <taxon>Magnoliopsida</taxon>
        <taxon>eudicotyledons</taxon>
        <taxon>Gunneridae</taxon>
        <taxon>Pentapetalae</taxon>
        <taxon>rosids</taxon>
        <taxon>fabids</taxon>
        <taxon>Rosales</taxon>
        <taxon>Moraceae</taxon>
        <taxon>Moreae</taxon>
        <taxon>Morus</taxon>
    </lineage>
</organism>
<feature type="region of interest" description="Disordered" evidence="1">
    <location>
        <begin position="141"/>
        <end position="180"/>
    </location>
</feature>
<reference evidence="3" key="1">
    <citation type="submission" date="2013-01" db="EMBL/GenBank/DDBJ databases">
        <title>Draft Genome Sequence of a Mulberry Tree, Morus notabilis C.K. Schneid.</title>
        <authorList>
            <person name="He N."/>
            <person name="Zhao S."/>
        </authorList>
    </citation>
    <scope>NUCLEOTIDE SEQUENCE</scope>
</reference>
<keyword evidence="3" id="KW-1185">Reference proteome</keyword>
<protein>
    <submittedName>
        <fullName evidence="2">Uncharacterized protein</fullName>
    </submittedName>
</protein>
<evidence type="ECO:0000256" key="1">
    <source>
        <dbReference type="SAM" id="MobiDB-lite"/>
    </source>
</evidence>
<evidence type="ECO:0000313" key="2">
    <source>
        <dbReference type="EMBL" id="EXB64618.1"/>
    </source>
</evidence>
<dbReference type="Proteomes" id="UP000030645">
    <property type="component" value="Unassembled WGS sequence"/>
</dbReference>
<name>W9RQD7_9ROSA</name>
<proteinExistence type="predicted"/>
<evidence type="ECO:0000313" key="3">
    <source>
        <dbReference type="Proteomes" id="UP000030645"/>
    </source>
</evidence>